<reference evidence="2 3" key="1">
    <citation type="journal article" date="2018" name="Nat. Ecol. Evol.">
        <title>Genomic signatures of mitonuclear coevolution across populations of Tigriopus californicus.</title>
        <authorList>
            <person name="Barreto F.S."/>
            <person name="Watson E.T."/>
            <person name="Lima T.G."/>
            <person name="Willett C.S."/>
            <person name="Edmands S."/>
            <person name="Li W."/>
            <person name="Burton R.S."/>
        </authorList>
    </citation>
    <scope>NUCLEOTIDE SEQUENCE [LARGE SCALE GENOMIC DNA]</scope>
    <source>
        <strain evidence="2 3">San Diego</strain>
    </source>
</reference>
<protein>
    <submittedName>
        <fullName evidence="2">Uncharacterized protein</fullName>
    </submittedName>
</protein>
<evidence type="ECO:0000313" key="2">
    <source>
        <dbReference type="EMBL" id="TRY71147.1"/>
    </source>
</evidence>
<keyword evidence="1" id="KW-0732">Signal</keyword>
<feature type="signal peptide" evidence="1">
    <location>
        <begin position="1"/>
        <end position="22"/>
    </location>
</feature>
<feature type="chain" id="PRO_5021751036" evidence="1">
    <location>
        <begin position="23"/>
        <end position="164"/>
    </location>
</feature>
<comment type="caution">
    <text evidence="2">The sequence shown here is derived from an EMBL/GenBank/DDBJ whole genome shotgun (WGS) entry which is preliminary data.</text>
</comment>
<dbReference type="PROSITE" id="PS51257">
    <property type="entry name" value="PROKAR_LIPOPROTEIN"/>
    <property type="match status" value="1"/>
</dbReference>
<evidence type="ECO:0000256" key="1">
    <source>
        <dbReference type="SAM" id="SignalP"/>
    </source>
</evidence>
<dbReference type="EMBL" id="VCGU01000009">
    <property type="protein sequence ID" value="TRY71147.1"/>
    <property type="molecule type" value="Genomic_DNA"/>
</dbReference>
<accession>A0A553P0E4</accession>
<sequence length="164" mass="18680">MKTYTLLAQLFSTIVLVGCARAQSQDRRSALPKILRSMDRADLADPLFTLRNFVAKSTQIDPSKSEQEAKIKQLQDLEPWKRSKLRALIDQDADGILKKSLDMAKNEPISQLLASRDLEDYILRHVIAPITPVYGVSETCFSQSMEYAKHLFINATPWAYQSEY</sequence>
<organism evidence="2 3">
    <name type="scientific">Tigriopus californicus</name>
    <name type="common">Marine copepod</name>
    <dbReference type="NCBI Taxonomy" id="6832"/>
    <lineage>
        <taxon>Eukaryota</taxon>
        <taxon>Metazoa</taxon>
        <taxon>Ecdysozoa</taxon>
        <taxon>Arthropoda</taxon>
        <taxon>Crustacea</taxon>
        <taxon>Multicrustacea</taxon>
        <taxon>Hexanauplia</taxon>
        <taxon>Copepoda</taxon>
        <taxon>Harpacticoida</taxon>
        <taxon>Harpacticidae</taxon>
        <taxon>Tigriopus</taxon>
    </lineage>
</organism>
<evidence type="ECO:0000313" key="3">
    <source>
        <dbReference type="Proteomes" id="UP000318571"/>
    </source>
</evidence>
<gene>
    <name evidence="2" type="ORF">TCAL_09425</name>
</gene>
<dbReference type="AlphaFoldDB" id="A0A553P0E4"/>
<keyword evidence="3" id="KW-1185">Reference proteome</keyword>
<dbReference type="Proteomes" id="UP000318571">
    <property type="component" value="Chromosome 9"/>
</dbReference>
<proteinExistence type="predicted"/>
<name>A0A553P0E4_TIGCA</name>